<dbReference type="EMBL" id="FNCZ01000001">
    <property type="protein sequence ID" value="SDG61636.1"/>
    <property type="molecule type" value="Genomic_DNA"/>
</dbReference>
<evidence type="ECO:0008006" key="4">
    <source>
        <dbReference type="Google" id="ProtNLM"/>
    </source>
</evidence>
<dbReference type="Proteomes" id="UP000199492">
    <property type="component" value="Unassembled WGS sequence"/>
</dbReference>
<reference evidence="3" key="1">
    <citation type="submission" date="2016-10" db="EMBL/GenBank/DDBJ databases">
        <authorList>
            <person name="Varghese N."/>
            <person name="Submissions S."/>
        </authorList>
    </citation>
    <scope>NUCLEOTIDE SEQUENCE [LARGE SCALE GENOMIC DNA]</scope>
    <source>
        <strain evidence="3">DSM 15363</strain>
    </source>
</reference>
<protein>
    <recommendedName>
        <fullName evidence="4">OmpA family protein</fullName>
    </recommendedName>
</protein>
<gene>
    <name evidence="2" type="ORF">SAMN04489796_10186</name>
</gene>
<evidence type="ECO:0000313" key="3">
    <source>
        <dbReference type="Proteomes" id="UP000199492"/>
    </source>
</evidence>
<feature type="chain" id="PRO_5011764153" description="OmpA family protein" evidence="1">
    <location>
        <begin position="22"/>
        <end position="630"/>
    </location>
</feature>
<evidence type="ECO:0000256" key="1">
    <source>
        <dbReference type="SAM" id="SignalP"/>
    </source>
</evidence>
<keyword evidence="3" id="KW-1185">Reference proteome</keyword>
<dbReference type="RefSeq" id="WP_092465625.1">
    <property type="nucleotide sequence ID" value="NZ_FNCZ01000001.1"/>
</dbReference>
<organism evidence="2 3">
    <name type="scientific">Winogradskyella thalassocola</name>
    <dbReference type="NCBI Taxonomy" id="262004"/>
    <lineage>
        <taxon>Bacteria</taxon>
        <taxon>Pseudomonadati</taxon>
        <taxon>Bacteroidota</taxon>
        <taxon>Flavobacteriia</taxon>
        <taxon>Flavobacteriales</taxon>
        <taxon>Flavobacteriaceae</taxon>
        <taxon>Winogradskyella</taxon>
    </lineage>
</organism>
<dbReference type="STRING" id="262004.SAMN04489796_10186"/>
<name>A0A1G7VP94_9FLAO</name>
<evidence type="ECO:0000313" key="2">
    <source>
        <dbReference type="EMBL" id="SDG61636.1"/>
    </source>
</evidence>
<accession>A0A1G7VP94</accession>
<dbReference type="AlphaFoldDB" id="A0A1G7VP94"/>
<proteinExistence type="predicted"/>
<sequence>MIKKYLILSLFILLSINYALAQGNYGIIFPKSESERNQSCRSCFSAFQQKPKEVNFTIKNDNGNLYFHTNDKTWFNSLFTSNDDGIAIDVVSNDIYDCTIENIKTDQIRGELLRPVYASRLKSGLKSIGENSYRVLVGKLPDNLKNKELEYNMLFLGNKTLCRYQIIYDIKAYKWDLLDMGMYLDSISFKNERVSDTGDESFQITYKTLRFKIPFEKNKTQYSSADIKPVYDSLNLTNFNIKSINIKAYSSIEGSLERNIELQQERANSIAKAIQSYQKPNIRTTISSSENWVEFLNDIEGTQHENLKLLSKDELKSKLVGSFSQDMEHYLKNHRKAVITLELERKDIYKAKSSTELVSLFNSSIKDGKLDEAAQIQNSIFEKLKNKEVSPDILKNMEIPAQLKFINFLNNNSAIKYQLDQKQLIIVRNELETLKKLEAKNPKVRYNLVALKFLIWRHNIEPVNDDKFKSEIYALKSFGIDQQLIDRMMINYHIIKSEKYMRERDYKNKDKSVNYITNAYKKVSLSDFDYFSLAQYLVYYANTDKAAELLTKKVRSIDVDEDLLFYYLNLTLTDNELTKTDAYRAIMLNAINLNSNRYCKIFNAVENGGVTFQLLANDYLRKSYCESCTQ</sequence>
<feature type="signal peptide" evidence="1">
    <location>
        <begin position="1"/>
        <end position="21"/>
    </location>
</feature>
<keyword evidence="1" id="KW-0732">Signal</keyword>
<dbReference type="OrthoDB" id="632640at2"/>